<sequence length="61" mass="6335">MRYGFCRMSMAATTASSSTVSAEGAARAAASTTGTPCLNGQMRRSFRTGEGTLRRPRAGAC</sequence>
<keyword evidence="3" id="KW-1185">Reference proteome</keyword>
<protein>
    <submittedName>
        <fullName evidence="2">Uncharacterized protein</fullName>
    </submittedName>
</protein>
<reference evidence="2 3" key="1">
    <citation type="journal article" date="2010" name="Nature">
        <title>The Ectocarpus genome and the independent evolution of multicellularity in brown algae.</title>
        <authorList>
            <person name="Cock J.M."/>
            <person name="Sterck L."/>
            <person name="Rouze P."/>
            <person name="Scornet D."/>
            <person name="Allen A.E."/>
            <person name="Amoutzias G."/>
            <person name="Anthouard V."/>
            <person name="Artiguenave F."/>
            <person name="Aury J.M."/>
            <person name="Badger J.H."/>
            <person name="Beszteri B."/>
            <person name="Billiau K."/>
            <person name="Bonnet E."/>
            <person name="Bothwell J.H."/>
            <person name="Bowler C."/>
            <person name="Boyen C."/>
            <person name="Brownlee C."/>
            <person name="Carrano C.J."/>
            <person name="Charrier B."/>
            <person name="Cho G.Y."/>
            <person name="Coelho S.M."/>
            <person name="Collen J."/>
            <person name="Corre E."/>
            <person name="Da Silva C."/>
            <person name="Delage L."/>
            <person name="Delaroque N."/>
            <person name="Dittami S.M."/>
            <person name="Doulbeau S."/>
            <person name="Elias M."/>
            <person name="Farnham G."/>
            <person name="Gachon C.M."/>
            <person name="Gschloessl B."/>
            <person name="Heesch S."/>
            <person name="Jabbari K."/>
            <person name="Jubin C."/>
            <person name="Kawai H."/>
            <person name="Kimura K."/>
            <person name="Kloareg B."/>
            <person name="Kupper F.C."/>
            <person name="Lang D."/>
            <person name="Le Bail A."/>
            <person name="Leblanc C."/>
            <person name="Lerouge P."/>
            <person name="Lohr M."/>
            <person name="Lopez P.J."/>
            <person name="Martens C."/>
            <person name="Maumus F."/>
            <person name="Michel G."/>
            <person name="Miranda-Saavedra D."/>
            <person name="Morales J."/>
            <person name="Moreau H."/>
            <person name="Motomura T."/>
            <person name="Nagasato C."/>
            <person name="Napoli C.A."/>
            <person name="Nelson D.R."/>
            <person name="Nyvall-Collen P."/>
            <person name="Peters A.F."/>
            <person name="Pommier C."/>
            <person name="Potin P."/>
            <person name="Poulain J."/>
            <person name="Quesneville H."/>
            <person name="Read B."/>
            <person name="Rensing S.A."/>
            <person name="Ritter A."/>
            <person name="Rousvoal S."/>
            <person name="Samanta M."/>
            <person name="Samson G."/>
            <person name="Schroeder D.C."/>
            <person name="Segurens B."/>
            <person name="Strittmatter M."/>
            <person name="Tonon T."/>
            <person name="Tregear J.W."/>
            <person name="Valentin K."/>
            <person name="von Dassow P."/>
            <person name="Yamagishi T."/>
            <person name="Van de Peer Y."/>
            <person name="Wincker P."/>
        </authorList>
    </citation>
    <scope>NUCLEOTIDE SEQUENCE [LARGE SCALE GENOMIC DNA]</scope>
    <source>
        <strain evidence="3">Ec32 / CCAP1310/4</strain>
    </source>
</reference>
<gene>
    <name evidence="2" type="ORF">Esi_0483_0002</name>
</gene>
<dbReference type="InParanoid" id="D7G2S8"/>
<evidence type="ECO:0000313" key="3">
    <source>
        <dbReference type="Proteomes" id="UP000002630"/>
    </source>
</evidence>
<dbReference type="EMBL" id="FN649760">
    <property type="protein sequence ID" value="CBJ33432.1"/>
    <property type="molecule type" value="Genomic_DNA"/>
</dbReference>
<proteinExistence type="predicted"/>
<evidence type="ECO:0000256" key="1">
    <source>
        <dbReference type="SAM" id="MobiDB-lite"/>
    </source>
</evidence>
<feature type="region of interest" description="Disordered" evidence="1">
    <location>
        <begin position="36"/>
        <end position="61"/>
    </location>
</feature>
<accession>D7G2S8</accession>
<dbReference type="AlphaFoldDB" id="D7G2S8"/>
<dbReference type="Proteomes" id="UP000002630">
    <property type="component" value="Unassembled WGS sequence"/>
</dbReference>
<name>D7G2S8_ECTSI</name>
<organism evidence="2 3">
    <name type="scientific">Ectocarpus siliculosus</name>
    <name type="common">Brown alga</name>
    <name type="synonym">Conferva siliculosa</name>
    <dbReference type="NCBI Taxonomy" id="2880"/>
    <lineage>
        <taxon>Eukaryota</taxon>
        <taxon>Sar</taxon>
        <taxon>Stramenopiles</taxon>
        <taxon>Ochrophyta</taxon>
        <taxon>PX clade</taxon>
        <taxon>Phaeophyceae</taxon>
        <taxon>Ectocarpales</taxon>
        <taxon>Ectocarpaceae</taxon>
        <taxon>Ectocarpus</taxon>
    </lineage>
</organism>
<evidence type="ECO:0000313" key="2">
    <source>
        <dbReference type="EMBL" id="CBJ33432.1"/>
    </source>
</evidence>